<evidence type="ECO:0000313" key="3">
    <source>
        <dbReference type="Proteomes" id="UP000429232"/>
    </source>
</evidence>
<feature type="transmembrane region" description="Helical" evidence="1">
    <location>
        <begin position="30"/>
        <end position="49"/>
    </location>
</feature>
<dbReference type="KEGG" id="mgik:GO620_015205"/>
<dbReference type="AlphaFoldDB" id="A0A7T7F9Y5"/>
<keyword evidence="3" id="KW-1185">Reference proteome</keyword>
<protein>
    <recommendedName>
        <fullName evidence="4">Phosphatidate cytidylyltransferase</fullName>
    </recommendedName>
</protein>
<dbReference type="EMBL" id="CP066775">
    <property type="protein sequence ID" value="QQL49501.1"/>
    <property type="molecule type" value="Genomic_DNA"/>
</dbReference>
<dbReference type="RefSeq" id="WP_198173540.1">
    <property type="nucleotide sequence ID" value="NZ_CP066775.1"/>
</dbReference>
<reference evidence="2 3" key="1">
    <citation type="submission" date="2020-12" db="EMBL/GenBank/DDBJ databases">
        <title>HMF7856_wgs.fasta genome submission.</title>
        <authorList>
            <person name="Kang H."/>
            <person name="Kim H."/>
            <person name="Joh K."/>
        </authorList>
    </citation>
    <scope>NUCLEOTIDE SEQUENCE [LARGE SCALE GENOMIC DNA]</scope>
    <source>
        <strain evidence="2 3">HMF7856</strain>
    </source>
</reference>
<dbReference type="Proteomes" id="UP000429232">
    <property type="component" value="Chromosome"/>
</dbReference>
<organism evidence="2 3">
    <name type="scientific">Mucilaginibacter ginkgonis</name>
    <dbReference type="NCBI Taxonomy" id="2682091"/>
    <lineage>
        <taxon>Bacteria</taxon>
        <taxon>Pseudomonadati</taxon>
        <taxon>Bacteroidota</taxon>
        <taxon>Sphingobacteriia</taxon>
        <taxon>Sphingobacteriales</taxon>
        <taxon>Sphingobacteriaceae</taxon>
        <taxon>Mucilaginibacter</taxon>
    </lineage>
</organism>
<accession>A0A7T7F9Y5</accession>
<keyword evidence="1" id="KW-0472">Membrane</keyword>
<proteinExistence type="predicted"/>
<keyword evidence="1" id="KW-0812">Transmembrane</keyword>
<evidence type="ECO:0000313" key="2">
    <source>
        <dbReference type="EMBL" id="QQL49501.1"/>
    </source>
</evidence>
<sequence length="53" mass="5772">MRKFSIPGLLALMVMMLSSCSVIEGIFKAGVWVGVIIVVVILALIIWIVSKIL</sequence>
<gene>
    <name evidence="2" type="ORF">GO620_015205</name>
</gene>
<dbReference type="PROSITE" id="PS51257">
    <property type="entry name" value="PROKAR_LIPOPROTEIN"/>
    <property type="match status" value="1"/>
</dbReference>
<name>A0A7T7F9Y5_9SPHI</name>
<evidence type="ECO:0000256" key="1">
    <source>
        <dbReference type="SAM" id="Phobius"/>
    </source>
</evidence>
<evidence type="ECO:0008006" key="4">
    <source>
        <dbReference type="Google" id="ProtNLM"/>
    </source>
</evidence>
<keyword evidence="1" id="KW-1133">Transmembrane helix</keyword>